<evidence type="ECO:0000256" key="1">
    <source>
        <dbReference type="SAM" id="Phobius"/>
    </source>
</evidence>
<evidence type="ECO:0000313" key="2">
    <source>
        <dbReference type="EMBL" id="SBS18820.1"/>
    </source>
</evidence>
<reference evidence="2" key="2">
    <citation type="submission" date="2016-06" db="EMBL/GenBank/DDBJ databases">
        <title>The genome of a short-lived fish provides insights into sex chromosome evolution and the genetic control of aging.</title>
        <authorList>
            <person name="Reichwald K."/>
            <person name="Felder M."/>
            <person name="Petzold A."/>
            <person name="Koch P."/>
            <person name="Groth M."/>
            <person name="Platzer M."/>
        </authorList>
    </citation>
    <scope>NUCLEOTIDE SEQUENCE</scope>
    <source>
        <tissue evidence="2">Brain</tissue>
    </source>
</reference>
<accession>A0A1A8SMT2</accession>
<keyword evidence="1" id="KW-0472">Membrane</keyword>
<name>A0A1A8SMT2_9TELE</name>
<organism evidence="2">
    <name type="scientific">Nothobranchius rachovii</name>
    <name type="common">bluefin notho</name>
    <dbReference type="NCBI Taxonomy" id="451742"/>
    <lineage>
        <taxon>Eukaryota</taxon>
        <taxon>Metazoa</taxon>
        <taxon>Chordata</taxon>
        <taxon>Craniata</taxon>
        <taxon>Vertebrata</taxon>
        <taxon>Euteleostomi</taxon>
        <taxon>Actinopterygii</taxon>
        <taxon>Neopterygii</taxon>
        <taxon>Teleostei</taxon>
        <taxon>Neoteleostei</taxon>
        <taxon>Acanthomorphata</taxon>
        <taxon>Ovalentaria</taxon>
        <taxon>Atherinomorphae</taxon>
        <taxon>Cyprinodontiformes</taxon>
        <taxon>Nothobranchiidae</taxon>
        <taxon>Nothobranchius</taxon>
    </lineage>
</organism>
<keyword evidence="1" id="KW-0812">Transmembrane</keyword>
<protein>
    <submittedName>
        <fullName evidence="2">Chromosome 12 open reading frame 39</fullName>
    </submittedName>
</protein>
<feature type="transmembrane region" description="Helical" evidence="1">
    <location>
        <begin position="21"/>
        <end position="39"/>
    </location>
</feature>
<feature type="non-terminal residue" evidence="2">
    <location>
        <position position="1"/>
    </location>
</feature>
<dbReference type="AlphaFoldDB" id="A0A1A8SMT2"/>
<keyword evidence="1" id="KW-1133">Transmembrane helix</keyword>
<gene>
    <name evidence="2" type="primary">C4H12ORF39</name>
</gene>
<dbReference type="EMBL" id="HAEI01016351">
    <property type="protein sequence ID" value="SBS18820.1"/>
    <property type="molecule type" value="Transcribed_RNA"/>
</dbReference>
<proteinExistence type="predicted"/>
<reference evidence="2" key="1">
    <citation type="submission" date="2016-05" db="EMBL/GenBank/DDBJ databases">
        <authorList>
            <person name="Lavstsen T."/>
            <person name="Jespersen J.S."/>
        </authorList>
    </citation>
    <scope>NUCLEOTIDE SEQUENCE</scope>
    <source>
        <tissue evidence="2">Brain</tissue>
    </source>
</reference>
<sequence>FSSIRWRQRTQSHQSLRLQQLFSSGVILSLCVCCCFNVFP</sequence>